<comment type="subcellular location">
    <subcellularLocation>
        <location evidence="1">Membrane</location>
    </subcellularLocation>
</comment>
<protein>
    <submittedName>
        <fullName evidence="7">Sensor histidine kinase</fullName>
    </submittedName>
</protein>
<proteinExistence type="predicted"/>
<dbReference type="SUPFAM" id="SSF158472">
    <property type="entry name" value="HAMP domain-like"/>
    <property type="match status" value="1"/>
</dbReference>
<dbReference type="RefSeq" id="WP_231063222.1">
    <property type="nucleotide sequence ID" value="NZ_JAJNOR010000007.1"/>
</dbReference>
<dbReference type="InterPro" id="IPR003660">
    <property type="entry name" value="HAMP_dom"/>
</dbReference>
<dbReference type="PANTHER" id="PTHR34220:SF7">
    <property type="entry name" value="SENSOR HISTIDINE KINASE YPDA"/>
    <property type="match status" value="1"/>
</dbReference>
<keyword evidence="3" id="KW-0808">Transferase</keyword>
<evidence type="ECO:0000256" key="3">
    <source>
        <dbReference type="ARBA" id="ARBA00022679"/>
    </source>
</evidence>
<keyword evidence="8" id="KW-1185">Reference proteome</keyword>
<dbReference type="Pfam" id="PF00672">
    <property type="entry name" value="HAMP"/>
    <property type="match status" value="1"/>
</dbReference>
<dbReference type="InterPro" id="IPR010559">
    <property type="entry name" value="Sig_transdc_His_kin_internal"/>
</dbReference>
<sequence>MKIQRKLILTYLGIAIIPMLISGTIMLGLLYHSLEQSTIRSMTNTLHYCTDKINEIFSGAEVLCDTIANNADIQKMLREHPAGGTPLFYRQRLTINNQLYSLRHVYEDTVSSVCLLLEDGRTFKGQEFNLYDIHYQDEGWYQEIRRENYSCVWYGLVPQSLMVHNLSGPYITMGYALINLRTGQSCGIILADIAENTIQDILQENLPEQACHIRLHKADGETVIEYLNTEGTDFFHPLSVSSPLENGWTLTLRCSVLSLMKNPLQIAVIVFLTVSFAITILAVFCSSRFSRSISRPLNQLLKIMDDVEHGNLEAQISIDTNLVEINQLLSSFNTMVEQVGQLFQKLEEEQTEIRKTQFAALQAQINPHFLYNTLDNIAWHIRSNDSQTALESLMAVSKLFRISLSKGHPYIRIQDELEHAKMYLELMSIRYEKQLFYEIRVDDPSLLEFYTPKLLLQPLIENSITHGISPRHPFRGSIQIHISFSGKDILLRVMDDGIGMDTCHLDAINQMLATNVLPETPAGQTGGFGIYNINHRLKSRYGDIYGLSIECTDHTTVSILIPRCNNKGECMPNDQTGCSGR</sequence>
<evidence type="ECO:0000259" key="6">
    <source>
        <dbReference type="PROSITE" id="PS50885"/>
    </source>
</evidence>
<dbReference type="Pfam" id="PF02518">
    <property type="entry name" value="HATPase_c"/>
    <property type="match status" value="1"/>
</dbReference>
<dbReference type="AlphaFoldDB" id="A0AAP2RK36"/>
<feature type="transmembrane region" description="Helical" evidence="5">
    <location>
        <begin position="264"/>
        <end position="285"/>
    </location>
</feature>
<dbReference type="EMBL" id="JAJNOR010000007">
    <property type="protein sequence ID" value="MCD2493366.1"/>
    <property type="molecule type" value="Genomic_DNA"/>
</dbReference>
<accession>A0AAP2RK36</accession>
<keyword evidence="4 7" id="KW-0418">Kinase</keyword>
<evidence type="ECO:0000256" key="2">
    <source>
        <dbReference type="ARBA" id="ARBA00022553"/>
    </source>
</evidence>
<evidence type="ECO:0000313" key="7">
    <source>
        <dbReference type="EMBL" id="MCD2493366.1"/>
    </source>
</evidence>
<dbReference type="InterPro" id="IPR036890">
    <property type="entry name" value="HATPase_C_sf"/>
</dbReference>
<dbReference type="GO" id="GO:0016020">
    <property type="term" value="C:membrane"/>
    <property type="evidence" value="ECO:0007669"/>
    <property type="project" value="UniProtKB-SubCell"/>
</dbReference>
<reference evidence="7 8" key="1">
    <citation type="submission" date="2021-11" db="EMBL/GenBank/DDBJ databases">
        <title>Lacrimispora sp. nov. NSJ-141 isolated from human feces.</title>
        <authorList>
            <person name="Abdugheni R."/>
        </authorList>
    </citation>
    <scope>NUCLEOTIDE SEQUENCE [LARGE SCALE GENOMIC DNA]</scope>
    <source>
        <strain evidence="7 8">NSJ-141</strain>
    </source>
</reference>
<dbReference type="Pfam" id="PF06580">
    <property type="entry name" value="His_kinase"/>
    <property type="match status" value="1"/>
</dbReference>
<evidence type="ECO:0000256" key="4">
    <source>
        <dbReference type="ARBA" id="ARBA00022777"/>
    </source>
</evidence>
<organism evidence="7 8">
    <name type="scientific">Lientehia hominis</name>
    <dbReference type="NCBI Taxonomy" id="2897778"/>
    <lineage>
        <taxon>Bacteria</taxon>
        <taxon>Bacillati</taxon>
        <taxon>Bacillota</taxon>
        <taxon>Clostridia</taxon>
        <taxon>Lachnospirales</taxon>
        <taxon>Lachnospiraceae</taxon>
        <taxon>Lientehia</taxon>
    </lineage>
</organism>
<dbReference type="CDD" id="cd06225">
    <property type="entry name" value="HAMP"/>
    <property type="match status" value="1"/>
</dbReference>
<dbReference type="GO" id="GO:0000155">
    <property type="term" value="F:phosphorelay sensor kinase activity"/>
    <property type="evidence" value="ECO:0007669"/>
    <property type="project" value="InterPro"/>
</dbReference>
<dbReference type="PANTHER" id="PTHR34220">
    <property type="entry name" value="SENSOR HISTIDINE KINASE YPDA"/>
    <property type="match status" value="1"/>
</dbReference>
<dbReference type="SUPFAM" id="SSF55874">
    <property type="entry name" value="ATPase domain of HSP90 chaperone/DNA topoisomerase II/histidine kinase"/>
    <property type="match status" value="1"/>
</dbReference>
<dbReference type="Gene3D" id="3.30.565.10">
    <property type="entry name" value="Histidine kinase-like ATPase, C-terminal domain"/>
    <property type="match status" value="1"/>
</dbReference>
<keyword evidence="2" id="KW-0597">Phosphoprotein</keyword>
<dbReference type="InterPro" id="IPR050640">
    <property type="entry name" value="Bact_2-comp_sensor_kinase"/>
</dbReference>
<feature type="transmembrane region" description="Helical" evidence="5">
    <location>
        <begin position="7"/>
        <end position="31"/>
    </location>
</feature>
<dbReference type="Gene3D" id="6.10.340.10">
    <property type="match status" value="1"/>
</dbReference>
<feature type="domain" description="HAMP" evidence="6">
    <location>
        <begin position="291"/>
        <end position="344"/>
    </location>
</feature>
<dbReference type="SMART" id="SM00304">
    <property type="entry name" value="HAMP"/>
    <property type="match status" value="1"/>
</dbReference>
<dbReference type="Proteomes" id="UP001299265">
    <property type="component" value="Unassembled WGS sequence"/>
</dbReference>
<comment type="caution">
    <text evidence="7">The sequence shown here is derived from an EMBL/GenBank/DDBJ whole genome shotgun (WGS) entry which is preliminary data.</text>
</comment>
<keyword evidence="5" id="KW-0472">Membrane</keyword>
<dbReference type="PROSITE" id="PS50885">
    <property type="entry name" value="HAMP"/>
    <property type="match status" value="1"/>
</dbReference>
<evidence type="ECO:0000256" key="5">
    <source>
        <dbReference type="SAM" id="Phobius"/>
    </source>
</evidence>
<dbReference type="InterPro" id="IPR003594">
    <property type="entry name" value="HATPase_dom"/>
</dbReference>
<evidence type="ECO:0000313" key="8">
    <source>
        <dbReference type="Proteomes" id="UP001299265"/>
    </source>
</evidence>
<name>A0AAP2RK36_9FIRM</name>
<keyword evidence="5" id="KW-1133">Transmembrane helix</keyword>
<keyword evidence="5" id="KW-0812">Transmembrane</keyword>
<gene>
    <name evidence="7" type="ORF">LQE92_12145</name>
</gene>
<evidence type="ECO:0000256" key="1">
    <source>
        <dbReference type="ARBA" id="ARBA00004370"/>
    </source>
</evidence>